<protein>
    <submittedName>
        <fullName evidence="1">Uncharacterized protein</fullName>
    </submittedName>
</protein>
<feature type="non-terminal residue" evidence="1">
    <location>
        <position position="1"/>
    </location>
</feature>
<proteinExistence type="predicted"/>
<accession>A0A0C9ZBJ9</accession>
<dbReference type="HOGENOM" id="CLU_3129891_0_0_1"/>
<dbReference type="EMBL" id="KN833727">
    <property type="protein sequence ID" value="KIK23319.1"/>
    <property type="molecule type" value="Genomic_DNA"/>
</dbReference>
<name>A0A0C9ZBJ9_9AGAM</name>
<gene>
    <name evidence="1" type="ORF">PISMIDRAFT_649329</name>
</gene>
<organism evidence="1 2">
    <name type="scientific">Pisolithus microcarpus 441</name>
    <dbReference type="NCBI Taxonomy" id="765257"/>
    <lineage>
        <taxon>Eukaryota</taxon>
        <taxon>Fungi</taxon>
        <taxon>Dikarya</taxon>
        <taxon>Basidiomycota</taxon>
        <taxon>Agaricomycotina</taxon>
        <taxon>Agaricomycetes</taxon>
        <taxon>Agaricomycetidae</taxon>
        <taxon>Boletales</taxon>
        <taxon>Sclerodermatineae</taxon>
        <taxon>Pisolithaceae</taxon>
        <taxon>Pisolithus</taxon>
    </lineage>
</organism>
<sequence>RAEEEDSGQHISREEVVSQLHTLLITSYETTASTHYMGVTRTRMAPERPK</sequence>
<dbReference type="AlphaFoldDB" id="A0A0C9ZBJ9"/>
<reference evidence="1 2" key="1">
    <citation type="submission" date="2014-04" db="EMBL/GenBank/DDBJ databases">
        <authorList>
            <consortium name="DOE Joint Genome Institute"/>
            <person name="Kuo A."/>
            <person name="Kohler A."/>
            <person name="Costa M.D."/>
            <person name="Nagy L.G."/>
            <person name="Floudas D."/>
            <person name="Copeland A."/>
            <person name="Barry K.W."/>
            <person name="Cichocki N."/>
            <person name="Veneault-Fourrey C."/>
            <person name="LaButti K."/>
            <person name="Lindquist E.A."/>
            <person name="Lipzen A."/>
            <person name="Lundell T."/>
            <person name="Morin E."/>
            <person name="Murat C."/>
            <person name="Sun H."/>
            <person name="Tunlid A."/>
            <person name="Henrissat B."/>
            <person name="Grigoriev I.V."/>
            <person name="Hibbett D.S."/>
            <person name="Martin F."/>
            <person name="Nordberg H.P."/>
            <person name="Cantor M.N."/>
            <person name="Hua S.X."/>
        </authorList>
    </citation>
    <scope>NUCLEOTIDE SEQUENCE [LARGE SCALE GENOMIC DNA]</scope>
    <source>
        <strain evidence="1 2">441</strain>
    </source>
</reference>
<reference evidence="2" key="2">
    <citation type="submission" date="2015-01" db="EMBL/GenBank/DDBJ databases">
        <title>Evolutionary Origins and Diversification of the Mycorrhizal Mutualists.</title>
        <authorList>
            <consortium name="DOE Joint Genome Institute"/>
            <consortium name="Mycorrhizal Genomics Consortium"/>
            <person name="Kohler A."/>
            <person name="Kuo A."/>
            <person name="Nagy L.G."/>
            <person name="Floudas D."/>
            <person name="Copeland A."/>
            <person name="Barry K.W."/>
            <person name="Cichocki N."/>
            <person name="Veneault-Fourrey C."/>
            <person name="LaButti K."/>
            <person name="Lindquist E.A."/>
            <person name="Lipzen A."/>
            <person name="Lundell T."/>
            <person name="Morin E."/>
            <person name="Murat C."/>
            <person name="Riley R."/>
            <person name="Ohm R."/>
            <person name="Sun H."/>
            <person name="Tunlid A."/>
            <person name="Henrissat B."/>
            <person name="Grigoriev I.V."/>
            <person name="Hibbett D.S."/>
            <person name="Martin F."/>
        </authorList>
    </citation>
    <scope>NUCLEOTIDE SEQUENCE [LARGE SCALE GENOMIC DNA]</scope>
    <source>
        <strain evidence="2">441</strain>
    </source>
</reference>
<evidence type="ECO:0000313" key="2">
    <source>
        <dbReference type="Proteomes" id="UP000054018"/>
    </source>
</evidence>
<evidence type="ECO:0000313" key="1">
    <source>
        <dbReference type="EMBL" id="KIK23319.1"/>
    </source>
</evidence>
<keyword evidence="2" id="KW-1185">Reference proteome</keyword>
<dbReference type="Proteomes" id="UP000054018">
    <property type="component" value="Unassembled WGS sequence"/>
</dbReference>